<dbReference type="PIRSF" id="PIRSF003113">
    <property type="entry name" value="BolA"/>
    <property type="match status" value="1"/>
</dbReference>
<proteinExistence type="inferred from homology"/>
<dbReference type="AlphaFoldDB" id="A0A6J5ZL04"/>
<evidence type="ECO:0000256" key="1">
    <source>
        <dbReference type="ARBA" id="ARBA00005578"/>
    </source>
</evidence>
<name>A0A6J5ZL04_9ZZZZ</name>
<comment type="similarity">
    <text evidence="1">Belongs to the BolA/IbaG family.</text>
</comment>
<dbReference type="InterPro" id="IPR002634">
    <property type="entry name" value="BolA"/>
</dbReference>
<dbReference type="SUPFAM" id="SSF82657">
    <property type="entry name" value="BolA-like"/>
    <property type="match status" value="1"/>
</dbReference>
<accession>A0A6J5ZL04</accession>
<dbReference type="PANTHER" id="PTHR46229">
    <property type="entry name" value="BOLA TRANSCRIPTION REGULATOR"/>
    <property type="match status" value="1"/>
</dbReference>
<feature type="compositionally biased region" description="Basic and acidic residues" evidence="2">
    <location>
        <begin position="1"/>
        <end position="12"/>
    </location>
</feature>
<organism evidence="3">
    <name type="scientific">freshwater metagenome</name>
    <dbReference type="NCBI Taxonomy" id="449393"/>
    <lineage>
        <taxon>unclassified sequences</taxon>
        <taxon>metagenomes</taxon>
        <taxon>ecological metagenomes</taxon>
    </lineage>
</organism>
<dbReference type="PANTHER" id="PTHR46229:SF2">
    <property type="entry name" value="BOLA-LIKE PROTEIN 1"/>
    <property type="match status" value="1"/>
</dbReference>
<evidence type="ECO:0000313" key="3">
    <source>
        <dbReference type="EMBL" id="CAB4343291.1"/>
    </source>
</evidence>
<feature type="region of interest" description="Disordered" evidence="2">
    <location>
        <begin position="1"/>
        <end position="22"/>
    </location>
</feature>
<dbReference type="InterPro" id="IPR036065">
    <property type="entry name" value="BolA-like_sf"/>
</dbReference>
<dbReference type="Gene3D" id="3.30.300.90">
    <property type="entry name" value="BolA-like"/>
    <property type="match status" value="1"/>
</dbReference>
<dbReference type="InterPro" id="IPR050961">
    <property type="entry name" value="BolA/IbaG_stress_morph_reg"/>
</dbReference>
<protein>
    <submittedName>
        <fullName evidence="3">Unannotated protein</fullName>
    </submittedName>
</protein>
<reference evidence="3" key="1">
    <citation type="submission" date="2020-05" db="EMBL/GenBank/DDBJ databases">
        <authorList>
            <person name="Chiriac C."/>
            <person name="Salcher M."/>
            <person name="Ghai R."/>
            <person name="Kavagutti S V."/>
        </authorList>
    </citation>
    <scope>NUCLEOTIDE SEQUENCE</scope>
</reference>
<gene>
    <name evidence="3" type="ORF">UFOPK3547_00786</name>
</gene>
<evidence type="ECO:0000256" key="2">
    <source>
        <dbReference type="SAM" id="MobiDB-lite"/>
    </source>
</evidence>
<dbReference type="Pfam" id="PF01722">
    <property type="entry name" value="BolA"/>
    <property type="match status" value="1"/>
</dbReference>
<sequence length="74" mass="7896">MPSAAEVKERIETGIPGAQADVESDDNVHFTARVVAGDFTGLSLIEQHRLVYSIFDEGELGGTIHALALTTETP</sequence>
<dbReference type="EMBL" id="CAESAN010000055">
    <property type="protein sequence ID" value="CAB4343291.1"/>
    <property type="molecule type" value="Genomic_DNA"/>
</dbReference>